<evidence type="ECO:0000313" key="2">
    <source>
        <dbReference type="EMBL" id="GGH32022.1"/>
    </source>
</evidence>
<feature type="compositionally biased region" description="Basic and acidic residues" evidence="1">
    <location>
        <begin position="1"/>
        <end position="15"/>
    </location>
</feature>
<accession>A0A917IC79</accession>
<organism evidence="2 3">
    <name type="scientific">Alsobacter metallidurans</name>
    <dbReference type="NCBI Taxonomy" id="340221"/>
    <lineage>
        <taxon>Bacteria</taxon>
        <taxon>Pseudomonadati</taxon>
        <taxon>Pseudomonadota</taxon>
        <taxon>Alphaproteobacteria</taxon>
        <taxon>Hyphomicrobiales</taxon>
        <taxon>Alsobacteraceae</taxon>
        <taxon>Alsobacter</taxon>
    </lineage>
</organism>
<reference evidence="2" key="1">
    <citation type="journal article" date="2014" name="Int. J. Syst. Evol. Microbiol.">
        <title>Complete genome sequence of Corynebacterium casei LMG S-19264T (=DSM 44701T), isolated from a smear-ripened cheese.</title>
        <authorList>
            <consortium name="US DOE Joint Genome Institute (JGI-PGF)"/>
            <person name="Walter F."/>
            <person name="Albersmeier A."/>
            <person name="Kalinowski J."/>
            <person name="Ruckert C."/>
        </authorList>
    </citation>
    <scope>NUCLEOTIDE SEQUENCE</scope>
    <source>
        <strain evidence="2">CGMCC 1.12214</strain>
    </source>
</reference>
<evidence type="ECO:0000256" key="1">
    <source>
        <dbReference type="SAM" id="MobiDB-lite"/>
    </source>
</evidence>
<dbReference type="Proteomes" id="UP000603912">
    <property type="component" value="Unassembled WGS sequence"/>
</dbReference>
<dbReference type="RefSeq" id="WP_188519924.1">
    <property type="nucleotide sequence ID" value="NZ_BMES01000003.1"/>
</dbReference>
<evidence type="ECO:0000313" key="3">
    <source>
        <dbReference type="Proteomes" id="UP000603912"/>
    </source>
</evidence>
<proteinExistence type="predicted"/>
<gene>
    <name evidence="2" type="ORF">GCM10007036_43610</name>
</gene>
<name>A0A917IC79_9HYPH</name>
<feature type="region of interest" description="Disordered" evidence="1">
    <location>
        <begin position="1"/>
        <end position="22"/>
    </location>
</feature>
<comment type="caution">
    <text evidence="2">The sequence shown here is derived from an EMBL/GenBank/DDBJ whole genome shotgun (WGS) entry which is preliminary data.</text>
</comment>
<sequence>MTLDSRKPKRPHEDAGPISLQRVDAAPPVSARTISVDLPTVLPPPEAAPTFETVRIIPLFQLRTTLGRRLASSTRWVEASAERATEARRVVAIADALKSASAAAAPDIAVIRRAGTGAAIATVYSVLNGAVFMDADACGDWAEGREDAAFLHALANALTALRDQQMLQGGTRDLPPLSRREPLH</sequence>
<protein>
    <submittedName>
        <fullName evidence="2">Uncharacterized protein</fullName>
    </submittedName>
</protein>
<dbReference type="EMBL" id="BMES01000003">
    <property type="protein sequence ID" value="GGH32022.1"/>
    <property type="molecule type" value="Genomic_DNA"/>
</dbReference>
<keyword evidence="3" id="KW-1185">Reference proteome</keyword>
<reference evidence="2" key="2">
    <citation type="submission" date="2020-09" db="EMBL/GenBank/DDBJ databases">
        <authorList>
            <person name="Sun Q."/>
            <person name="Zhou Y."/>
        </authorList>
    </citation>
    <scope>NUCLEOTIDE SEQUENCE</scope>
    <source>
        <strain evidence="2">CGMCC 1.12214</strain>
    </source>
</reference>
<dbReference type="AlphaFoldDB" id="A0A917IC79"/>